<dbReference type="NCBIfam" id="TIGR00252">
    <property type="entry name" value="YraN family protein"/>
    <property type="match status" value="1"/>
</dbReference>
<gene>
    <name evidence="3" type="ORF">HQ393_08745</name>
</gene>
<dbReference type="CDD" id="cd20736">
    <property type="entry name" value="PoNe_Nuclease"/>
    <property type="match status" value="1"/>
</dbReference>
<dbReference type="HAMAP" id="MF_00048">
    <property type="entry name" value="UPF0102"/>
    <property type="match status" value="1"/>
</dbReference>
<protein>
    <recommendedName>
        <fullName evidence="2">UPF0102 protein HQ393_08745</fullName>
    </recommendedName>
</protein>
<dbReference type="GO" id="GO:0003676">
    <property type="term" value="F:nucleic acid binding"/>
    <property type="evidence" value="ECO:0007669"/>
    <property type="project" value="InterPro"/>
</dbReference>
<evidence type="ECO:0000313" key="3">
    <source>
        <dbReference type="EMBL" id="QLG88328.1"/>
    </source>
</evidence>
<organism evidence="3 4">
    <name type="scientific">Chitinibacter bivalviorum</name>
    <dbReference type="NCBI Taxonomy" id="2739434"/>
    <lineage>
        <taxon>Bacteria</taxon>
        <taxon>Pseudomonadati</taxon>
        <taxon>Pseudomonadota</taxon>
        <taxon>Betaproteobacteria</taxon>
        <taxon>Neisseriales</taxon>
        <taxon>Chitinibacteraceae</taxon>
        <taxon>Chitinibacter</taxon>
    </lineage>
</organism>
<name>A0A7H9BJB0_9NEIS</name>
<keyword evidence="4" id="KW-1185">Reference proteome</keyword>
<accession>A0A7H9BJB0</accession>
<dbReference type="PANTHER" id="PTHR34039">
    <property type="entry name" value="UPF0102 PROTEIN YRAN"/>
    <property type="match status" value="1"/>
</dbReference>
<evidence type="ECO:0000256" key="1">
    <source>
        <dbReference type="ARBA" id="ARBA00006738"/>
    </source>
</evidence>
<evidence type="ECO:0000256" key="2">
    <source>
        <dbReference type="HAMAP-Rule" id="MF_00048"/>
    </source>
</evidence>
<evidence type="ECO:0000313" key="4">
    <source>
        <dbReference type="Proteomes" id="UP000509597"/>
    </source>
</evidence>
<dbReference type="Pfam" id="PF02021">
    <property type="entry name" value="UPF0102"/>
    <property type="match status" value="1"/>
</dbReference>
<dbReference type="RefSeq" id="WP_179354844.1">
    <property type="nucleotide sequence ID" value="NZ_CP058627.1"/>
</dbReference>
<sequence>MNLKGSQAEQQAAEYLQQQGLTIITRNWACRAGEIDLIAKDGAQLVFVEVRMRRASRFGGAAASITAAKQAKLLATAQYYLQSIKSTPACRFDAICIDDQAITWLKNCISA</sequence>
<comment type="similarity">
    <text evidence="1 2">Belongs to the UPF0102 family.</text>
</comment>
<dbReference type="KEGG" id="chiz:HQ393_08745"/>
<reference evidence="3 4" key="1">
    <citation type="submission" date="2020-07" db="EMBL/GenBank/DDBJ databases">
        <title>Complete genome sequence of Chitinibacter sp. 2T18.</title>
        <authorList>
            <person name="Bae J.-W."/>
            <person name="Choi J.-W."/>
        </authorList>
    </citation>
    <scope>NUCLEOTIDE SEQUENCE [LARGE SCALE GENOMIC DNA]</scope>
    <source>
        <strain evidence="3 4">2T18</strain>
    </source>
</reference>
<dbReference type="AlphaFoldDB" id="A0A7H9BJB0"/>
<dbReference type="SUPFAM" id="SSF52980">
    <property type="entry name" value="Restriction endonuclease-like"/>
    <property type="match status" value="1"/>
</dbReference>
<dbReference type="NCBIfam" id="NF009150">
    <property type="entry name" value="PRK12497.1-3"/>
    <property type="match status" value="1"/>
</dbReference>
<dbReference type="Proteomes" id="UP000509597">
    <property type="component" value="Chromosome"/>
</dbReference>
<dbReference type="InterPro" id="IPR011856">
    <property type="entry name" value="tRNA_endonuc-like_dom_sf"/>
</dbReference>
<dbReference type="PANTHER" id="PTHR34039:SF1">
    <property type="entry name" value="UPF0102 PROTEIN YRAN"/>
    <property type="match status" value="1"/>
</dbReference>
<dbReference type="EMBL" id="CP058627">
    <property type="protein sequence ID" value="QLG88328.1"/>
    <property type="molecule type" value="Genomic_DNA"/>
</dbReference>
<dbReference type="InterPro" id="IPR011335">
    <property type="entry name" value="Restrct_endonuc-II-like"/>
</dbReference>
<dbReference type="InterPro" id="IPR003509">
    <property type="entry name" value="UPF0102_YraN-like"/>
</dbReference>
<proteinExistence type="inferred from homology"/>
<dbReference type="Gene3D" id="3.40.1350.10">
    <property type="match status" value="1"/>
</dbReference>